<dbReference type="PROSITE" id="PS50112">
    <property type="entry name" value="PAS"/>
    <property type="match status" value="1"/>
</dbReference>
<dbReference type="InterPro" id="IPR001789">
    <property type="entry name" value="Sig_transdc_resp-reg_receiver"/>
</dbReference>
<dbReference type="Gene3D" id="3.30.70.270">
    <property type="match status" value="1"/>
</dbReference>
<comment type="cofactor">
    <cofactor evidence="1">
        <name>Mg(2+)</name>
        <dbReference type="ChEBI" id="CHEBI:18420"/>
    </cofactor>
</comment>
<dbReference type="RefSeq" id="WP_091964627.1">
    <property type="nucleotide sequence ID" value="NZ_FOLH01000006.1"/>
</dbReference>
<dbReference type="PROSITE" id="PS50110">
    <property type="entry name" value="RESPONSE_REGULATORY"/>
    <property type="match status" value="1"/>
</dbReference>
<reference evidence="7 8" key="1">
    <citation type="submission" date="2016-10" db="EMBL/GenBank/DDBJ databases">
        <authorList>
            <person name="de Groot N.N."/>
        </authorList>
    </citation>
    <scope>NUCLEOTIDE SEQUENCE [LARGE SCALE GENOMIC DNA]</scope>
    <source>
        <strain evidence="7 8">DSM 18438</strain>
    </source>
</reference>
<evidence type="ECO:0000259" key="3">
    <source>
        <dbReference type="PROSITE" id="PS50110"/>
    </source>
</evidence>
<feature type="domain" description="PAS" evidence="4">
    <location>
        <begin position="138"/>
        <end position="184"/>
    </location>
</feature>
<dbReference type="EMBL" id="FOLH01000006">
    <property type="protein sequence ID" value="SFC44187.1"/>
    <property type="molecule type" value="Genomic_DNA"/>
</dbReference>
<dbReference type="InterPro" id="IPR052163">
    <property type="entry name" value="DGC-Regulatory_Protein"/>
</dbReference>
<accession>A0A1I1J6I4</accession>
<dbReference type="InterPro" id="IPR043128">
    <property type="entry name" value="Rev_trsase/Diguanyl_cyclase"/>
</dbReference>
<keyword evidence="8" id="KW-1185">Reference proteome</keyword>
<dbReference type="Pfam" id="PF00072">
    <property type="entry name" value="Response_reg"/>
    <property type="match status" value="1"/>
</dbReference>
<feature type="domain" description="GGDEF" evidence="6">
    <location>
        <begin position="295"/>
        <end position="429"/>
    </location>
</feature>
<dbReference type="InterPro" id="IPR029787">
    <property type="entry name" value="Nucleotide_cyclase"/>
</dbReference>
<evidence type="ECO:0000256" key="1">
    <source>
        <dbReference type="ARBA" id="ARBA00001946"/>
    </source>
</evidence>
<feature type="domain" description="Response regulatory" evidence="3">
    <location>
        <begin position="11"/>
        <end position="130"/>
    </location>
</feature>
<dbReference type="SUPFAM" id="SSF52172">
    <property type="entry name" value="CheY-like"/>
    <property type="match status" value="1"/>
</dbReference>
<dbReference type="STRING" id="1122252.SAMN05660443_2645"/>
<dbReference type="Proteomes" id="UP000199058">
    <property type="component" value="Unassembled WGS sequence"/>
</dbReference>
<dbReference type="SUPFAM" id="SSF55785">
    <property type="entry name" value="PYP-like sensor domain (PAS domain)"/>
    <property type="match status" value="1"/>
</dbReference>
<keyword evidence="2" id="KW-0597">Phosphoprotein</keyword>
<evidence type="ECO:0000313" key="8">
    <source>
        <dbReference type="Proteomes" id="UP000199058"/>
    </source>
</evidence>
<dbReference type="PANTHER" id="PTHR46663:SF3">
    <property type="entry name" value="SLL0267 PROTEIN"/>
    <property type="match status" value="1"/>
</dbReference>
<dbReference type="Pfam" id="PF13426">
    <property type="entry name" value="PAS_9"/>
    <property type="match status" value="1"/>
</dbReference>
<dbReference type="CDD" id="cd00130">
    <property type="entry name" value="PAS"/>
    <property type="match status" value="1"/>
</dbReference>
<dbReference type="InterPro" id="IPR011006">
    <property type="entry name" value="CheY-like_superfamily"/>
</dbReference>
<gene>
    <name evidence="7" type="ORF">SAMN05660443_2645</name>
</gene>
<dbReference type="Gene3D" id="3.40.50.2300">
    <property type="match status" value="1"/>
</dbReference>
<dbReference type="InterPro" id="IPR035965">
    <property type="entry name" value="PAS-like_dom_sf"/>
</dbReference>
<dbReference type="PROSITE" id="PS50887">
    <property type="entry name" value="GGDEF"/>
    <property type="match status" value="1"/>
</dbReference>
<dbReference type="CDD" id="cd01949">
    <property type="entry name" value="GGDEF"/>
    <property type="match status" value="1"/>
</dbReference>
<dbReference type="SMART" id="SM00448">
    <property type="entry name" value="REC"/>
    <property type="match status" value="1"/>
</dbReference>
<dbReference type="Gene3D" id="3.30.450.20">
    <property type="entry name" value="PAS domain"/>
    <property type="match status" value="1"/>
</dbReference>
<evidence type="ECO:0000256" key="2">
    <source>
        <dbReference type="PROSITE-ProRule" id="PRU00169"/>
    </source>
</evidence>
<dbReference type="OrthoDB" id="9812260at2"/>
<dbReference type="NCBIfam" id="TIGR00254">
    <property type="entry name" value="GGDEF"/>
    <property type="match status" value="1"/>
</dbReference>
<dbReference type="PROSITE" id="PS50113">
    <property type="entry name" value="PAC"/>
    <property type="match status" value="1"/>
</dbReference>
<dbReference type="SMART" id="SM00091">
    <property type="entry name" value="PAS"/>
    <property type="match status" value="1"/>
</dbReference>
<feature type="domain" description="PAC" evidence="5">
    <location>
        <begin position="211"/>
        <end position="263"/>
    </location>
</feature>
<name>A0A1I1J6I4_9GAMM</name>
<evidence type="ECO:0000259" key="5">
    <source>
        <dbReference type="PROSITE" id="PS50113"/>
    </source>
</evidence>
<organism evidence="7 8">
    <name type="scientific">Marinospirillum celere</name>
    <dbReference type="NCBI Taxonomy" id="1122252"/>
    <lineage>
        <taxon>Bacteria</taxon>
        <taxon>Pseudomonadati</taxon>
        <taxon>Pseudomonadota</taxon>
        <taxon>Gammaproteobacteria</taxon>
        <taxon>Oceanospirillales</taxon>
        <taxon>Oceanospirillaceae</taxon>
        <taxon>Marinospirillum</taxon>
    </lineage>
</organism>
<dbReference type="InterPro" id="IPR000160">
    <property type="entry name" value="GGDEF_dom"/>
</dbReference>
<evidence type="ECO:0000259" key="6">
    <source>
        <dbReference type="PROSITE" id="PS50887"/>
    </source>
</evidence>
<sequence length="435" mass="48596">MSEINRKKQALVLIIEDEPGDAELIKLQLLERDLQAFKVELAASLGEARILLQDQGLRPDVILLDLNLPDSSGPDTVKHCRKLVGDVPLVVLTGLDDLDATETAIEAGAEDYLSKGEDASSLRKAIRYALLRHERDSSERLALTVFNYAREGIMITSAKGEILEVNDSFSRITGYSREEVVGRNPSLLNSGHHSKEFYEKFWQQLVSKGHWEGEIWNRRKNGEIFVENMTVSAVRDPSEEITQFVALFTDITEQKEQQTQLEHLAHFDALTGLPNRVLFNYRLHQSTAYADRHGTQIAIAYLDLDGFKLVNDTHGHAAGDLVLQRIADRAQACLRDEDTLARLGGDEFALVLESVKVPEKLGGLLDRLLGVVSEPVEWEGHTLEVTASIGITFYPQSPAIDVTQLLNQADEAMYLAKEQGKNCYAFHPSVSYSEE</sequence>
<protein>
    <submittedName>
        <fullName evidence="7">PAS domain S-box-containing protein/diguanylate cyclase (GGDEF) domain-containing protein</fullName>
    </submittedName>
</protein>
<dbReference type="NCBIfam" id="TIGR00229">
    <property type="entry name" value="sensory_box"/>
    <property type="match status" value="1"/>
</dbReference>
<dbReference type="InterPro" id="IPR000700">
    <property type="entry name" value="PAS-assoc_C"/>
</dbReference>
<dbReference type="SMART" id="SM00267">
    <property type="entry name" value="GGDEF"/>
    <property type="match status" value="1"/>
</dbReference>
<dbReference type="FunFam" id="3.30.70.270:FF:000001">
    <property type="entry name" value="Diguanylate cyclase domain protein"/>
    <property type="match status" value="1"/>
</dbReference>
<evidence type="ECO:0000313" key="7">
    <source>
        <dbReference type="EMBL" id="SFC44187.1"/>
    </source>
</evidence>
<dbReference type="CDD" id="cd00156">
    <property type="entry name" value="REC"/>
    <property type="match status" value="1"/>
</dbReference>
<dbReference type="SUPFAM" id="SSF55073">
    <property type="entry name" value="Nucleotide cyclase"/>
    <property type="match status" value="1"/>
</dbReference>
<dbReference type="InterPro" id="IPR000014">
    <property type="entry name" value="PAS"/>
</dbReference>
<dbReference type="SMART" id="SM00086">
    <property type="entry name" value="PAC"/>
    <property type="match status" value="1"/>
</dbReference>
<evidence type="ECO:0000259" key="4">
    <source>
        <dbReference type="PROSITE" id="PS50112"/>
    </source>
</evidence>
<proteinExistence type="predicted"/>
<feature type="modified residue" description="4-aspartylphosphate" evidence="2">
    <location>
        <position position="65"/>
    </location>
</feature>
<dbReference type="InterPro" id="IPR001610">
    <property type="entry name" value="PAC"/>
</dbReference>
<dbReference type="AlphaFoldDB" id="A0A1I1J6I4"/>
<dbReference type="Pfam" id="PF00990">
    <property type="entry name" value="GGDEF"/>
    <property type="match status" value="1"/>
</dbReference>
<dbReference type="PANTHER" id="PTHR46663">
    <property type="entry name" value="DIGUANYLATE CYCLASE DGCT-RELATED"/>
    <property type="match status" value="1"/>
</dbReference>
<dbReference type="GO" id="GO:0000160">
    <property type="term" value="P:phosphorelay signal transduction system"/>
    <property type="evidence" value="ECO:0007669"/>
    <property type="project" value="InterPro"/>
</dbReference>
<dbReference type="GO" id="GO:0003824">
    <property type="term" value="F:catalytic activity"/>
    <property type="evidence" value="ECO:0007669"/>
    <property type="project" value="UniProtKB-ARBA"/>
</dbReference>